<evidence type="ECO:0000256" key="2">
    <source>
        <dbReference type="ARBA" id="ARBA00006375"/>
    </source>
</evidence>
<dbReference type="InterPro" id="IPR018108">
    <property type="entry name" value="MCP_transmembrane"/>
</dbReference>
<feature type="region of interest" description="Disordered" evidence="10">
    <location>
        <begin position="61"/>
        <end position="81"/>
    </location>
</feature>
<dbReference type="OrthoDB" id="10266426at2759"/>
<keyword evidence="6 11" id="KW-1133">Transmembrane helix</keyword>
<dbReference type="AlphaFoldDB" id="A0A5E8BYQ8"/>
<reference evidence="12 13" key="1">
    <citation type="submission" date="2019-09" db="EMBL/GenBank/DDBJ databases">
        <authorList>
            <person name="Brejova B."/>
        </authorList>
    </citation>
    <scope>NUCLEOTIDE SEQUENCE [LARGE SCALE GENOMIC DNA]</scope>
</reference>
<keyword evidence="13" id="KW-1185">Reference proteome</keyword>
<feature type="repeat" description="Solcar" evidence="8">
    <location>
        <begin position="177"/>
        <end position="263"/>
    </location>
</feature>
<evidence type="ECO:0000256" key="9">
    <source>
        <dbReference type="RuleBase" id="RU000488"/>
    </source>
</evidence>
<evidence type="ECO:0000256" key="10">
    <source>
        <dbReference type="SAM" id="MobiDB-lite"/>
    </source>
</evidence>
<evidence type="ECO:0008006" key="14">
    <source>
        <dbReference type="Google" id="ProtNLM"/>
    </source>
</evidence>
<feature type="transmembrane region" description="Helical" evidence="11">
    <location>
        <begin position="234"/>
        <end position="256"/>
    </location>
</feature>
<evidence type="ECO:0000256" key="4">
    <source>
        <dbReference type="ARBA" id="ARBA00022692"/>
    </source>
</evidence>
<feature type="compositionally biased region" description="Polar residues" evidence="10">
    <location>
        <begin position="69"/>
        <end position="81"/>
    </location>
</feature>
<evidence type="ECO:0000313" key="12">
    <source>
        <dbReference type="EMBL" id="VVT53925.1"/>
    </source>
</evidence>
<evidence type="ECO:0000256" key="7">
    <source>
        <dbReference type="ARBA" id="ARBA00023136"/>
    </source>
</evidence>
<feature type="transmembrane region" description="Helical" evidence="11">
    <location>
        <begin position="24"/>
        <end position="46"/>
    </location>
</feature>
<feature type="repeat" description="Solcar" evidence="8">
    <location>
        <begin position="274"/>
        <end position="386"/>
    </location>
</feature>
<dbReference type="InterPro" id="IPR023395">
    <property type="entry name" value="MCP_dom_sf"/>
</dbReference>
<dbReference type="PROSITE" id="PS50920">
    <property type="entry name" value="SOLCAR"/>
    <property type="match status" value="3"/>
</dbReference>
<dbReference type="PANTHER" id="PTHR45683">
    <property type="entry name" value="MITOCHONDRIAL NICOTINAMIDE ADENINE DINUCLEOTIDE TRANSPORTER 1-RELATED-RELATED"/>
    <property type="match status" value="1"/>
</dbReference>
<dbReference type="GO" id="GO:0006862">
    <property type="term" value="P:nucleotide transport"/>
    <property type="evidence" value="ECO:0007669"/>
    <property type="project" value="InterPro"/>
</dbReference>
<feature type="transmembrane region" description="Helical" evidence="11">
    <location>
        <begin position="179"/>
        <end position="203"/>
    </location>
</feature>
<evidence type="ECO:0000313" key="13">
    <source>
        <dbReference type="Proteomes" id="UP000398389"/>
    </source>
</evidence>
<sequence>MATSPLSTLAPKDRFYAHLTDSQINAAAGAVAGVFSALAVCPLDVAKTKLQAQGGMLSLQKHYAGTPPESASLSPQNTPNAQTPIPQRHLSATSVAAKAAAKAATATTAPKATYPAPYVPKYHGILGTLSTIVREEGVAGLYRGVVPITIGYLPTWAIYFVVYEDVKKLTEKPLANYPFFAHMVSALSAGSSSTLVTNPIWVVKTRLMTQSKGHNKYKGTIDTFHKMFMEEGILSFYAGLGPALLGLLHVMVHFPLYEELKKVFHVDDNVPKLHQAPQILCASVISKICASTLTYPHEVIRTRVQIQPTIIEESGAPGCSSSSDSGKFMKKRNTSLMKYHGIIQTTKTIWREEGWRAFYSGLGINMFRTVPASALTLLTYEVVASYLKDKRNHIIRSL</sequence>
<dbReference type="GO" id="GO:0055085">
    <property type="term" value="P:transmembrane transport"/>
    <property type="evidence" value="ECO:0007669"/>
    <property type="project" value="InterPro"/>
</dbReference>
<dbReference type="RefSeq" id="XP_031854425.1">
    <property type="nucleotide sequence ID" value="XM_031998534.1"/>
</dbReference>
<keyword evidence="3 9" id="KW-0813">Transport</keyword>
<dbReference type="GeneID" id="43582634"/>
<evidence type="ECO:0000256" key="11">
    <source>
        <dbReference type="SAM" id="Phobius"/>
    </source>
</evidence>
<comment type="similarity">
    <text evidence="2 9">Belongs to the mitochondrial carrier (TC 2.A.29) family.</text>
</comment>
<evidence type="ECO:0000256" key="1">
    <source>
        <dbReference type="ARBA" id="ARBA00004141"/>
    </source>
</evidence>
<evidence type="ECO:0000256" key="6">
    <source>
        <dbReference type="ARBA" id="ARBA00022989"/>
    </source>
</evidence>
<protein>
    <recommendedName>
        <fullName evidence="14">Mitochondrial carrier protein</fullName>
    </recommendedName>
</protein>
<keyword evidence="5" id="KW-0677">Repeat</keyword>
<organism evidence="12 13">
    <name type="scientific">Magnusiomyces paraingens</name>
    <dbReference type="NCBI Taxonomy" id="2606893"/>
    <lineage>
        <taxon>Eukaryota</taxon>
        <taxon>Fungi</taxon>
        <taxon>Dikarya</taxon>
        <taxon>Ascomycota</taxon>
        <taxon>Saccharomycotina</taxon>
        <taxon>Dipodascomycetes</taxon>
        <taxon>Dipodascales</taxon>
        <taxon>Dipodascaceae</taxon>
        <taxon>Magnusiomyces</taxon>
    </lineage>
</organism>
<keyword evidence="7 8" id="KW-0472">Membrane</keyword>
<dbReference type="SUPFAM" id="SSF103506">
    <property type="entry name" value="Mitochondrial carrier"/>
    <property type="match status" value="1"/>
</dbReference>
<feature type="transmembrane region" description="Helical" evidence="11">
    <location>
        <begin position="140"/>
        <end position="159"/>
    </location>
</feature>
<evidence type="ECO:0000256" key="8">
    <source>
        <dbReference type="PROSITE-ProRule" id="PRU00282"/>
    </source>
</evidence>
<comment type="subcellular location">
    <subcellularLocation>
        <location evidence="1">Membrane</location>
        <topology evidence="1">Multi-pass membrane protein</topology>
    </subcellularLocation>
</comment>
<dbReference type="Pfam" id="PF00153">
    <property type="entry name" value="Mito_carr"/>
    <property type="match status" value="4"/>
</dbReference>
<dbReference type="InterPro" id="IPR044712">
    <property type="entry name" value="SLC25A32-like"/>
</dbReference>
<dbReference type="Proteomes" id="UP000398389">
    <property type="component" value="Unassembled WGS sequence"/>
</dbReference>
<dbReference type="EMBL" id="CABVLU010000003">
    <property type="protein sequence ID" value="VVT53925.1"/>
    <property type="molecule type" value="Genomic_DNA"/>
</dbReference>
<proteinExistence type="inferred from homology"/>
<evidence type="ECO:0000256" key="3">
    <source>
        <dbReference type="ARBA" id="ARBA00022448"/>
    </source>
</evidence>
<gene>
    <name evidence="12" type="ORF">SAPINGB_P003819</name>
</gene>
<feature type="repeat" description="Solcar" evidence="8">
    <location>
        <begin position="20"/>
        <end position="169"/>
    </location>
</feature>
<keyword evidence="4 8" id="KW-0812">Transmembrane</keyword>
<evidence type="ECO:0000256" key="5">
    <source>
        <dbReference type="ARBA" id="ARBA00022737"/>
    </source>
</evidence>
<name>A0A5E8BYQ8_9ASCO</name>
<dbReference type="GO" id="GO:0016020">
    <property type="term" value="C:membrane"/>
    <property type="evidence" value="ECO:0007669"/>
    <property type="project" value="UniProtKB-SubCell"/>
</dbReference>
<accession>A0A5E8BYQ8</accession>
<dbReference type="Gene3D" id="1.50.40.10">
    <property type="entry name" value="Mitochondrial carrier domain"/>
    <property type="match status" value="2"/>
</dbReference>